<keyword evidence="2" id="KW-0238">DNA-binding</keyword>
<keyword evidence="1" id="KW-0805">Transcription regulation</keyword>
<dbReference type="RefSeq" id="WP_190999162.1">
    <property type="nucleotide sequence ID" value="NZ_JACXSI010000039.1"/>
</dbReference>
<dbReference type="PROSITE" id="PS01124">
    <property type="entry name" value="HTH_ARAC_FAMILY_2"/>
    <property type="match status" value="1"/>
</dbReference>
<keyword evidence="3" id="KW-0804">Transcription</keyword>
<dbReference type="EMBL" id="JACXSI010000039">
    <property type="protein sequence ID" value="MBD3109628.1"/>
    <property type="molecule type" value="Genomic_DNA"/>
</dbReference>
<dbReference type="PANTHER" id="PTHR43280">
    <property type="entry name" value="ARAC-FAMILY TRANSCRIPTIONAL REGULATOR"/>
    <property type="match status" value="1"/>
</dbReference>
<dbReference type="Gene3D" id="2.60.120.10">
    <property type="entry name" value="Jelly Rolls"/>
    <property type="match status" value="1"/>
</dbReference>
<evidence type="ECO:0000259" key="4">
    <source>
        <dbReference type="PROSITE" id="PS01124"/>
    </source>
</evidence>
<dbReference type="InterPro" id="IPR014710">
    <property type="entry name" value="RmlC-like_jellyroll"/>
</dbReference>
<dbReference type="InterPro" id="IPR037923">
    <property type="entry name" value="HTH-like"/>
</dbReference>
<evidence type="ECO:0000256" key="1">
    <source>
        <dbReference type="ARBA" id="ARBA00023015"/>
    </source>
</evidence>
<dbReference type="SUPFAM" id="SSF51215">
    <property type="entry name" value="Regulatory protein AraC"/>
    <property type="match status" value="1"/>
</dbReference>
<gene>
    <name evidence="5" type="ORF">IEO70_14870</name>
</gene>
<dbReference type="InterPro" id="IPR018060">
    <property type="entry name" value="HTH_AraC"/>
</dbReference>
<comment type="caution">
    <text evidence="5">The sequence shown here is derived from an EMBL/GenBank/DDBJ whole genome shotgun (WGS) entry which is preliminary data.</text>
</comment>
<dbReference type="Pfam" id="PF12833">
    <property type="entry name" value="HTH_18"/>
    <property type="match status" value="1"/>
</dbReference>
<dbReference type="InterPro" id="IPR009057">
    <property type="entry name" value="Homeodomain-like_sf"/>
</dbReference>
<evidence type="ECO:0000313" key="5">
    <source>
        <dbReference type="EMBL" id="MBD3109628.1"/>
    </source>
</evidence>
<organism evidence="5 6">
    <name type="scientific">Peribacillus faecalis</name>
    <dbReference type="NCBI Taxonomy" id="2772559"/>
    <lineage>
        <taxon>Bacteria</taxon>
        <taxon>Bacillati</taxon>
        <taxon>Bacillota</taxon>
        <taxon>Bacilli</taxon>
        <taxon>Bacillales</taxon>
        <taxon>Bacillaceae</taxon>
        <taxon>Peribacillus</taxon>
    </lineage>
</organism>
<sequence>MKEQVAPYYWTKAWDQSILDAYQHQPKILDDSISAIHRLQGVNDKLPWINHMESHSVYEIYVFTEGECKYFIHDQIYDLQPGDIILLDGFTLHKANTPSPDTYVRSMVHFSPAWLEKFLPAMGIPNLLDPFKKRNNCILRTGFDESGRYVDDKIKGIAEQLQEIDQEYQSTGQINDMLKSELALNFLQLLLKLYKMCEGKDMQVKRKKTEKKRHAENIANWINQHFSEKVSLERISEEVNLNKYYISHVFKEVTGYTVMQYVMACRLAQAKYLLEMRLDQSLEEVFLSTGFESGAHFSRFFKDKTGMTPTKYRKMKNSKLLPKLAQW</sequence>
<reference evidence="5" key="1">
    <citation type="submission" date="2020-09" db="EMBL/GenBank/DDBJ databases">
        <title>Bacillus faecalis sp. nov., a moderately halophilic bacterium isolated from cow faeces.</title>
        <authorList>
            <person name="Jiang L."/>
            <person name="Lee J."/>
        </authorList>
    </citation>
    <scope>NUCLEOTIDE SEQUENCE</scope>
    <source>
        <strain evidence="5">AGMB 02131</strain>
    </source>
</reference>
<dbReference type="SMART" id="SM00342">
    <property type="entry name" value="HTH_ARAC"/>
    <property type="match status" value="1"/>
</dbReference>
<protein>
    <submittedName>
        <fullName evidence="5">Helix-turn-helix transcriptional regulator</fullName>
    </submittedName>
</protein>
<feature type="domain" description="HTH araC/xylS-type" evidence="4">
    <location>
        <begin position="216"/>
        <end position="315"/>
    </location>
</feature>
<evidence type="ECO:0000256" key="3">
    <source>
        <dbReference type="ARBA" id="ARBA00023163"/>
    </source>
</evidence>
<accession>A0A927HDM8</accession>
<dbReference type="GO" id="GO:0003700">
    <property type="term" value="F:DNA-binding transcription factor activity"/>
    <property type="evidence" value="ECO:0007669"/>
    <property type="project" value="InterPro"/>
</dbReference>
<keyword evidence="6" id="KW-1185">Reference proteome</keyword>
<dbReference type="Proteomes" id="UP000602076">
    <property type="component" value="Unassembled WGS sequence"/>
</dbReference>
<dbReference type="AlphaFoldDB" id="A0A927HDM8"/>
<dbReference type="Gene3D" id="1.10.10.60">
    <property type="entry name" value="Homeodomain-like"/>
    <property type="match status" value="2"/>
</dbReference>
<dbReference type="Pfam" id="PF02311">
    <property type="entry name" value="AraC_binding"/>
    <property type="match status" value="1"/>
</dbReference>
<evidence type="ECO:0000313" key="6">
    <source>
        <dbReference type="Proteomes" id="UP000602076"/>
    </source>
</evidence>
<dbReference type="SUPFAM" id="SSF46689">
    <property type="entry name" value="Homeodomain-like"/>
    <property type="match status" value="2"/>
</dbReference>
<evidence type="ECO:0000256" key="2">
    <source>
        <dbReference type="ARBA" id="ARBA00023125"/>
    </source>
</evidence>
<dbReference type="GO" id="GO:0043565">
    <property type="term" value="F:sequence-specific DNA binding"/>
    <property type="evidence" value="ECO:0007669"/>
    <property type="project" value="InterPro"/>
</dbReference>
<dbReference type="InterPro" id="IPR003313">
    <property type="entry name" value="AraC-bd"/>
</dbReference>
<name>A0A927HDM8_9BACI</name>
<proteinExistence type="predicted"/>
<dbReference type="PANTHER" id="PTHR43280:SF28">
    <property type="entry name" value="HTH-TYPE TRANSCRIPTIONAL ACTIVATOR RHAS"/>
    <property type="match status" value="1"/>
</dbReference>